<reference evidence="2 3" key="1">
    <citation type="submission" date="2015-10" db="EMBL/GenBank/DDBJ databases">
        <title>Full genome of DAOMC 229536 Phialocephala scopiformis, a fungal endophyte of spruce producing the potent anti-insectan compound rugulosin.</title>
        <authorList>
            <consortium name="DOE Joint Genome Institute"/>
            <person name="Walker A.K."/>
            <person name="Frasz S.L."/>
            <person name="Seifert K.A."/>
            <person name="Miller J.D."/>
            <person name="Mondo S.J."/>
            <person name="Labutti K."/>
            <person name="Lipzen A."/>
            <person name="Dockter R."/>
            <person name="Kennedy M."/>
            <person name="Grigoriev I.V."/>
            <person name="Spatafora J.W."/>
        </authorList>
    </citation>
    <scope>NUCLEOTIDE SEQUENCE [LARGE SCALE GENOMIC DNA]</scope>
    <source>
        <strain evidence="2 3">CBS 120377</strain>
    </source>
</reference>
<evidence type="ECO:0000256" key="1">
    <source>
        <dbReference type="SAM" id="MobiDB-lite"/>
    </source>
</evidence>
<dbReference type="Proteomes" id="UP000070700">
    <property type="component" value="Unassembled WGS sequence"/>
</dbReference>
<feature type="region of interest" description="Disordered" evidence="1">
    <location>
        <begin position="33"/>
        <end position="60"/>
    </location>
</feature>
<evidence type="ECO:0000313" key="2">
    <source>
        <dbReference type="EMBL" id="KUJ11787.1"/>
    </source>
</evidence>
<dbReference type="InParanoid" id="A0A194WW26"/>
<dbReference type="GeneID" id="28815778"/>
<organism evidence="2 3">
    <name type="scientific">Mollisia scopiformis</name>
    <name type="common">Conifer needle endophyte fungus</name>
    <name type="synonym">Phialocephala scopiformis</name>
    <dbReference type="NCBI Taxonomy" id="149040"/>
    <lineage>
        <taxon>Eukaryota</taxon>
        <taxon>Fungi</taxon>
        <taxon>Dikarya</taxon>
        <taxon>Ascomycota</taxon>
        <taxon>Pezizomycotina</taxon>
        <taxon>Leotiomycetes</taxon>
        <taxon>Helotiales</taxon>
        <taxon>Mollisiaceae</taxon>
        <taxon>Mollisia</taxon>
    </lineage>
</organism>
<protein>
    <submittedName>
        <fullName evidence="2">Uncharacterized protein</fullName>
    </submittedName>
</protein>
<dbReference type="AlphaFoldDB" id="A0A194WW26"/>
<dbReference type="KEGG" id="psco:LY89DRAFT_234468"/>
<gene>
    <name evidence="2" type="ORF">LY89DRAFT_234468</name>
</gene>
<dbReference type="EMBL" id="KQ947426">
    <property type="protein sequence ID" value="KUJ11787.1"/>
    <property type="molecule type" value="Genomic_DNA"/>
</dbReference>
<name>A0A194WW26_MOLSC</name>
<proteinExistence type="predicted"/>
<accession>A0A194WW26</accession>
<keyword evidence="3" id="KW-1185">Reference proteome</keyword>
<dbReference type="RefSeq" id="XP_018066142.1">
    <property type="nucleotide sequence ID" value="XM_018206052.1"/>
</dbReference>
<sequence>MRGAGKHCCSCNTFYSHRIVCSPLNQPWSKCSLPSNRSGQRRKTCRPLHETIPASGKTRG</sequence>
<evidence type="ECO:0000313" key="3">
    <source>
        <dbReference type="Proteomes" id="UP000070700"/>
    </source>
</evidence>